<dbReference type="InterPro" id="IPR043429">
    <property type="entry name" value="ArtM/GltK/GlnP/TcyL/YhdX-like"/>
</dbReference>
<evidence type="ECO:0000313" key="14">
    <source>
        <dbReference type="EMBL" id="GAX87938.1"/>
    </source>
</evidence>
<dbReference type="CDD" id="cd06261">
    <property type="entry name" value="TM_PBP2"/>
    <property type="match status" value="1"/>
</dbReference>
<evidence type="ECO:0000256" key="8">
    <source>
        <dbReference type="ARBA" id="ARBA00023136"/>
    </source>
</evidence>
<name>A0A292YEE8_9BACT</name>
<keyword evidence="3 12" id="KW-0813">Transport</keyword>
<accession>A0A292YEE8</accession>
<evidence type="ECO:0000256" key="9">
    <source>
        <dbReference type="ARBA" id="ARBA00060298"/>
    </source>
</evidence>
<gene>
    <name evidence="14" type="ORF">LNAT_P1235</name>
</gene>
<dbReference type="AlphaFoldDB" id="A0A292YEE8"/>
<feature type="transmembrane region" description="Helical" evidence="12">
    <location>
        <begin position="137"/>
        <end position="156"/>
    </location>
</feature>
<evidence type="ECO:0000256" key="3">
    <source>
        <dbReference type="ARBA" id="ARBA00022448"/>
    </source>
</evidence>
<dbReference type="GO" id="GO:0022857">
    <property type="term" value="F:transmembrane transporter activity"/>
    <property type="evidence" value="ECO:0007669"/>
    <property type="project" value="InterPro"/>
</dbReference>
<evidence type="ECO:0000256" key="10">
    <source>
        <dbReference type="ARBA" id="ARBA00062718"/>
    </source>
</evidence>
<dbReference type="InterPro" id="IPR000515">
    <property type="entry name" value="MetI-like"/>
</dbReference>
<dbReference type="PANTHER" id="PTHR30614">
    <property type="entry name" value="MEMBRANE COMPONENT OF AMINO ACID ABC TRANSPORTER"/>
    <property type="match status" value="1"/>
</dbReference>
<comment type="subcellular location">
    <subcellularLocation>
        <location evidence="1">Cell inner membrane</location>
        <topology evidence="1">Multi-pass membrane protein</topology>
    </subcellularLocation>
    <subcellularLocation>
        <location evidence="12">Cell membrane</location>
        <topology evidence="12">Multi-pass membrane protein</topology>
    </subcellularLocation>
</comment>
<dbReference type="Proteomes" id="UP000217944">
    <property type="component" value="Unassembled WGS sequence"/>
</dbReference>
<dbReference type="RefSeq" id="WP_096259496.1">
    <property type="nucleotide sequence ID" value="NZ_BDME01000002.1"/>
</dbReference>
<dbReference type="OrthoDB" id="92598at2"/>
<dbReference type="Pfam" id="PF00528">
    <property type="entry name" value="BPD_transp_1"/>
    <property type="match status" value="1"/>
</dbReference>
<keyword evidence="4" id="KW-1003">Cell membrane</keyword>
<comment type="subunit">
    <text evidence="10">The complex is composed of two ATP-binding proteins (GltL), two transmembrane proteins (GltJ and GltK) and a solute-binding protein (GltI).</text>
</comment>
<dbReference type="Gene3D" id="1.10.3720.10">
    <property type="entry name" value="MetI-like"/>
    <property type="match status" value="1"/>
</dbReference>
<reference evidence="14 15" key="1">
    <citation type="journal article" date="2017" name="Syst. Appl. Microbiol.">
        <title>Lebetimonas natsushimae sp. nov., a novel strictly anaerobic, moderately thermophilic chemoautotroph isolated from a deep-sea hydrothermal vent polychaete nest in the Mid-Okinawa Trough.</title>
        <authorList>
            <person name="Nagata R."/>
            <person name="Takaki Y."/>
            <person name="Tame A."/>
            <person name="Nunoura T."/>
            <person name="Muto H."/>
            <person name="Mino S."/>
            <person name="Sawayama S."/>
            <person name="Takai K."/>
            <person name="Nakagawa S."/>
        </authorList>
    </citation>
    <scope>NUCLEOTIDE SEQUENCE [LARGE SCALE GENOMIC DNA]</scope>
    <source>
        <strain evidence="14 15">HS1857</strain>
    </source>
</reference>
<feature type="transmembrane region" description="Helical" evidence="12">
    <location>
        <begin position="234"/>
        <end position="255"/>
    </location>
</feature>
<evidence type="ECO:0000256" key="4">
    <source>
        <dbReference type="ARBA" id="ARBA00022475"/>
    </source>
</evidence>
<evidence type="ECO:0000256" key="7">
    <source>
        <dbReference type="ARBA" id="ARBA00022989"/>
    </source>
</evidence>
<dbReference type="EMBL" id="BDME01000002">
    <property type="protein sequence ID" value="GAX87938.1"/>
    <property type="molecule type" value="Genomic_DNA"/>
</dbReference>
<sequence length="272" mass="31020">MLKKIENYFKTHKLIFWIFNIVVIAVLLKIFQMIAYPETHYEELFTKDNLRFLFFGRPGEIGGLALTFILAIVSIILSFVLGSILGIARWSSVKIIKIPAILYIEIVRATPLLMVIFWVFFAIPVFSMSFFHTQAHVSPTVAAIIAFTIFTSAYVAEIVRAGINSIPKGQFEAAKSLGMNNFKTFFYIILPQAYRKMIPAFVSQFVALFKDTSLAYTIGVIEFFRAATIINNRLYISFEVFSFVALVYFSIAFSMSKFSHTLEKKVEKQLNA</sequence>
<evidence type="ECO:0000256" key="6">
    <source>
        <dbReference type="ARBA" id="ARBA00022970"/>
    </source>
</evidence>
<keyword evidence="6" id="KW-0029">Amino-acid transport</keyword>
<evidence type="ECO:0000256" key="11">
    <source>
        <dbReference type="ARBA" id="ARBA00073645"/>
    </source>
</evidence>
<proteinExistence type="inferred from homology"/>
<keyword evidence="8 12" id="KW-0472">Membrane</keyword>
<comment type="caution">
    <text evidence="14">The sequence shown here is derived from an EMBL/GenBank/DDBJ whole genome shotgun (WGS) entry which is preliminary data.</text>
</comment>
<dbReference type="PROSITE" id="PS50928">
    <property type="entry name" value="ABC_TM1"/>
    <property type="match status" value="1"/>
</dbReference>
<organism evidence="14 15">
    <name type="scientific">Lebetimonas natsushimae</name>
    <dbReference type="NCBI Taxonomy" id="1936991"/>
    <lineage>
        <taxon>Bacteria</taxon>
        <taxon>Pseudomonadati</taxon>
        <taxon>Campylobacterota</taxon>
        <taxon>Epsilonproteobacteria</taxon>
        <taxon>Nautiliales</taxon>
        <taxon>Nautiliaceae</taxon>
        <taxon>Lebetimonas</taxon>
    </lineage>
</organism>
<dbReference type="GO" id="GO:0006865">
    <property type="term" value="P:amino acid transport"/>
    <property type="evidence" value="ECO:0007669"/>
    <property type="project" value="UniProtKB-KW"/>
</dbReference>
<protein>
    <recommendedName>
        <fullName evidence="11">Glutamate/aspartate import permease protein GltK</fullName>
    </recommendedName>
</protein>
<dbReference type="InterPro" id="IPR010065">
    <property type="entry name" value="AA_ABC_transptr_permease_3TM"/>
</dbReference>
<evidence type="ECO:0000256" key="12">
    <source>
        <dbReference type="RuleBase" id="RU363032"/>
    </source>
</evidence>
<dbReference type="InterPro" id="IPR035906">
    <property type="entry name" value="MetI-like_sf"/>
</dbReference>
<dbReference type="GO" id="GO:0043190">
    <property type="term" value="C:ATP-binding cassette (ABC) transporter complex"/>
    <property type="evidence" value="ECO:0007669"/>
    <property type="project" value="InterPro"/>
</dbReference>
<dbReference type="NCBIfam" id="TIGR01726">
    <property type="entry name" value="HEQRo_perm_3TM"/>
    <property type="match status" value="1"/>
</dbReference>
<evidence type="ECO:0000313" key="15">
    <source>
        <dbReference type="Proteomes" id="UP000217944"/>
    </source>
</evidence>
<evidence type="ECO:0000256" key="2">
    <source>
        <dbReference type="ARBA" id="ARBA00010072"/>
    </source>
</evidence>
<keyword evidence="15" id="KW-1185">Reference proteome</keyword>
<evidence type="ECO:0000256" key="1">
    <source>
        <dbReference type="ARBA" id="ARBA00004429"/>
    </source>
</evidence>
<dbReference type="FunFam" id="1.10.3720.10:FF:000006">
    <property type="entry name" value="Glutamate/aspartate ABC transporter, permease protein GltK"/>
    <property type="match status" value="1"/>
</dbReference>
<keyword evidence="7 12" id="KW-1133">Transmembrane helix</keyword>
<evidence type="ECO:0000259" key="13">
    <source>
        <dbReference type="PROSITE" id="PS50928"/>
    </source>
</evidence>
<feature type="transmembrane region" description="Helical" evidence="12">
    <location>
        <begin position="109"/>
        <end position="131"/>
    </location>
</feature>
<keyword evidence="5 12" id="KW-0812">Transmembrane</keyword>
<comment type="similarity">
    <text evidence="2">Belongs to the binding-protein-dependent transport system permease family. HisMQ subfamily.</text>
</comment>
<dbReference type="PANTHER" id="PTHR30614:SF41">
    <property type="entry name" value="INNER MEMBRANE AMINO-ACID ABC TRANSPORTER PERMEASE PROTEIN YHDY"/>
    <property type="match status" value="1"/>
</dbReference>
<feature type="transmembrane region" description="Helical" evidence="12">
    <location>
        <begin position="61"/>
        <end position="88"/>
    </location>
</feature>
<evidence type="ECO:0000256" key="5">
    <source>
        <dbReference type="ARBA" id="ARBA00022692"/>
    </source>
</evidence>
<feature type="domain" description="ABC transmembrane type-1" evidence="13">
    <location>
        <begin position="64"/>
        <end position="259"/>
    </location>
</feature>
<feature type="transmembrane region" description="Helical" evidence="12">
    <location>
        <begin position="14"/>
        <end position="35"/>
    </location>
</feature>
<dbReference type="SUPFAM" id="SSF161098">
    <property type="entry name" value="MetI-like"/>
    <property type="match status" value="1"/>
</dbReference>
<comment type="function">
    <text evidence="9">Part of the ABC transporter complex GltIJKL involved in glutamate and aspartate uptake. Probably responsible for the translocation of the substrate across the membrane.</text>
</comment>